<evidence type="ECO:0000313" key="3">
    <source>
        <dbReference type="Proteomes" id="UP001165667"/>
    </source>
</evidence>
<sequence>MARRALFTQWLSRLVGLAVTWFDKAASSFGAWGRRQPQLRAVLSVWSRLLDEACGLIDPLVQRITPDRRLVAVINQGGGLDFYAAVRGTAQSIPDPASLANAKDRTLWRTVELRLRADQLLQRNLTLPAASRDYLAPIIEHRLDRLTPWHRDKVLHGFRVIGATESAGSIEVALLLTSADLIAAPLAVLRERGLAPTAIGGQADSPAEPLRIDLQRGSVEPLRPALHRTLGRLWLAATTALAGLAVVALLWSSAAENRRADADRHLVKARRLIREVAGQDGSSREQVLIAEKQPDKAMVVLIDKLATVIPANSFLHEMAISPTEVRLLGTSSDAAALIPLLEGAGFFNVRFTAPVTRDNDRMDGFEITADRVAVNPEAQ</sequence>
<keyword evidence="1" id="KW-0812">Transmembrane</keyword>
<dbReference type="Proteomes" id="UP001165667">
    <property type="component" value="Unassembled WGS sequence"/>
</dbReference>
<proteinExistence type="predicted"/>
<keyword evidence="1" id="KW-1133">Transmembrane helix</keyword>
<evidence type="ECO:0000256" key="1">
    <source>
        <dbReference type="SAM" id="Phobius"/>
    </source>
</evidence>
<reference evidence="2" key="1">
    <citation type="submission" date="2022-05" db="EMBL/GenBank/DDBJ databases">
        <authorList>
            <person name="Pankratov T."/>
        </authorList>
    </citation>
    <scope>NUCLEOTIDE SEQUENCE</scope>
    <source>
        <strain evidence="2">BP6-180914</strain>
    </source>
</reference>
<organism evidence="2 3">
    <name type="scientific">Lichenifustis flavocetrariae</name>
    <dbReference type="NCBI Taxonomy" id="2949735"/>
    <lineage>
        <taxon>Bacteria</taxon>
        <taxon>Pseudomonadati</taxon>
        <taxon>Pseudomonadota</taxon>
        <taxon>Alphaproteobacteria</taxon>
        <taxon>Hyphomicrobiales</taxon>
        <taxon>Lichenihabitantaceae</taxon>
        <taxon>Lichenifustis</taxon>
    </lineage>
</organism>
<name>A0AA42CIW6_9HYPH</name>
<dbReference type="InterPro" id="IPR007813">
    <property type="entry name" value="PilN"/>
</dbReference>
<keyword evidence="3" id="KW-1185">Reference proteome</keyword>
<dbReference type="RefSeq" id="WP_282585193.1">
    <property type="nucleotide sequence ID" value="NZ_JAMOIM010000007.1"/>
</dbReference>
<dbReference type="Pfam" id="PF05137">
    <property type="entry name" value="PilN"/>
    <property type="match status" value="1"/>
</dbReference>
<dbReference type="AlphaFoldDB" id="A0AA42CIW6"/>
<keyword evidence="1" id="KW-0472">Membrane</keyword>
<accession>A0AA42CIW6</accession>
<comment type="caution">
    <text evidence="2">The sequence shown here is derived from an EMBL/GenBank/DDBJ whole genome shotgun (WGS) entry which is preliminary data.</text>
</comment>
<protein>
    <submittedName>
        <fullName evidence="2">PilN domain-containing protein</fullName>
    </submittedName>
</protein>
<dbReference type="EMBL" id="JAMOIM010000007">
    <property type="protein sequence ID" value="MCW6508824.1"/>
    <property type="molecule type" value="Genomic_DNA"/>
</dbReference>
<gene>
    <name evidence="2" type="ORF">M8523_12420</name>
</gene>
<evidence type="ECO:0000313" key="2">
    <source>
        <dbReference type="EMBL" id="MCW6508824.1"/>
    </source>
</evidence>
<feature type="transmembrane region" description="Helical" evidence="1">
    <location>
        <begin position="233"/>
        <end position="251"/>
    </location>
</feature>